<feature type="transmembrane region" description="Helical" evidence="7">
    <location>
        <begin position="270"/>
        <end position="288"/>
    </location>
</feature>
<evidence type="ECO:0000256" key="4">
    <source>
        <dbReference type="ARBA" id="ARBA00022692"/>
    </source>
</evidence>
<evidence type="ECO:0000256" key="5">
    <source>
        <dbReference type="ARBA" id="ARBA00022989"/>
    </source>
</evidence>
<organism evidence="9 10">
    <name type="scientific">Marinobacterium aestuariivivens</name>
    <dbReference type="NCBI Taxonomy" id="1698799"/>
    <lineage>
        <taxon>Bacteria</taxon>
        <taxon>Pseudomonadati</taxon>
        <taxon>Pseudomonadota</taxon>
        <taxon>Gammaproteobacteria</taxon>
        <taxon>Oceanospirillales</taxon>
        <taxon>Oceanospirillaceae</taxon>
        <taxon>Marinobacterium</taxon>
    </lineage>
</organism>
<keyword evidence="6 7" id="KW-0472">Membrane</keyword>
<evidence type="ECO:0000256" key="7">
    <source>
        <dbReference type="SAM" id="Phobius"/>
    </source>
</evidence>
<dbReference type="PANTHER" id="PTHR23513">
    <property type="entry name" value="INTEGRAL MEMBRANE EFFLUX PROTEIN-RELATED"/>
    <property type="match status" value="1"/>
</dbReference>
<evidence type="ECO:0000313" key="9">
    <source>
        <dbReference type="EMBL" id="MFC6671953.1"/>
    </source>
</evidence>
<dbReference type="SUPFAM" id="SSF54909">
    <property type="entry name" value="Dimeric alpha+beta barrel"/>
    <property type="match status" value="1"/>
</dbReference>
<keyword evidence="2" id="KW-0813">Transport</keyword>
<dbReference type="InterPro" id="IPR020846">
    <property type="entry name" value="MFS_dom"/>
</dbReference>
<dbReference type="PANTHER" id="PTHR23513:SF11">
    <property type="entry name" value="STAPHYLOFERRIN A TRANSPORTER"/>
    <property type="match status" value="1"/>
</dbReference>
<dbReference type="SUPFAM" id="SSF103473">
    <property type="entry name" value="MFS general substrate transporter"/>
    <property type="match status" value="1"/>
</dbReference>
<accession>A0ABW2A362</accession>
<proteinExistence type="predicted"/>
<feature type="transmembrane region" description="Helical" evidence="7">
    <location>
        <begin position="183"/>
        <end position="201"/>
    </location>
</feature>
<dbReference type="Proteomes" id="UP001596422">
    <property type="component" value="Unassembled WGS sequence"/>
</dbReference>
<evidence type="ECO:0000256" key="6">
    <source>
        <dbReference type="ARBA" id="ARBA00023136"/>
    </source>
</evidence>
<feature type="domain" description="Major facilitator superfamily (MFS) profile" evidence="8">
    <location>
        <begin position="25"/>
        <end position="412"/>
    </location>
</feature>
<comment type="subcellular location">
    <subcellularLocation>
        <location evidence="1">Cell membrane</location>
        <topology evidence="1">Multi-pass membrane protein</topology>
    </subcellularLocation>
</comment>
<feature type="transmembrane region" description="Helical" evidence="7">
    <location>
        <begin position="97"/>
        <end position="115"/>
    </location>
</feature>
<feature type="transmembrane region" description="Helical" evidence="7">
    <location>
        <begin position="28"/>
        <end position="50"/>
    </location>
</feature>
<feature type="transmembrane region" description="Helical" evidence="7">
    <location>
        <begin position="62"/>
        <end position="85"/>
    </location>
</feature>
<keyword evidence="10" id="KW-1185">Reference proteome</keyword>
<dbReference type="InterPro" id="IPR010290">
    <property type="entry name" value="TM_effector"/>
</dbReference>
<evidence type="ECO:0000256" key="2">
    <source>
        <dbReference type="ARBA" id="ARBA00022448"/>
    </source>
</evidence>
<comment type="caution">
    <text evidence="9">The sequence shown here is derived from an EMBL/GenBank/DDBJ whole genome shotgun (WGS) entry which is preliminary data.</text>
</comment>
<protein>
    <submittedName>
        <fullName evidence="9">MFS transporter</fullName>
    </submittedName>
</protein>
<dbReference type="PROSITE" id="PS50850">
    <property type="entry name" value="MFS"/>
    <property type="match status" value="1"/>
</dbReference>
<evidence type="ECO:0000256" key="3">
    <source>
        <dbReference type="ARBA" id="ARBA00022475"/>
    </source>
</evidence>
<feature type="transmembrane region" description="Helical" evidence="7">
    <location>
        <begin position="300"/>
        <end position="322"/>
    </location>
</feature>
<feature type="transmembrane region" description="Helical" evidence="7">
    <location>
        <begin position="237"/>
        <end position="258"/>
    </location>
</feature>
<feature type="transmembrane region" description="Helical" evidence="7">
    <location>
        <begin position="386"/>
        <end position="404"/>
    </location>
</feature>
<dbReference type="EMBL" id="JBHSWE010000001">
    <property type="protein sequence ID" value="MFC6671953.1"/>
    <property type="molecule type" value="Genomic_DNA"/>
</dbReference>
<dbReference type="Gene3D" id="1.20.1250.20">
    <property type="entry name" value="MFS general substrate transporter like domains"/>
    <property type="match status" value="1"/>
</dbReference>
<keyword evidence="5 7" id="KW-1133">Transmembrane helix</keyword>
<feature type="transmembrane region" description="Helical" evidence="7">
    <location>
        <begin position="361"/>
        <end position="380"/>
    </location>
</feature>
<keyword evidence="4 7" id="KW-0812">Transmembrane</keyword>
<sequence length="539" mass="58302">MSSPSVRLSANATPGSAWTPLRQPVFRMLWIAWLTANLCMWMNDVTAAWLMTSLSGEPVMVALVQAAATLPVFLLGAPSGALADILDRRRYFIATQLWVAAVAVLLCIVALAGVLTPMLLLSLTFANGIGLAMRWPVFAALVPELVPRGELGKALALNGVAMNASRVVGPVIAGAIIASAGGAWVFLLNALLSIGVALALLRWQRERKVSALPAERFFGALRVGFQYARQSPELRGLLLRGFSFFLFSIATLALLPVIAKQLPGGNAGTYSLLLATMGGGAILSVVLLPRVRQLFGRDAVAQYSTALNALATLGLALAPNLWLALPALLLAGMTWLATANSITVSVQLALPDWVRARGMSIYQMAMMGGSALGAALWGQVASLSDTRTSLGIAAGAALLVLLLVRRIQLESDAGPDLTPEPFWDMPETTLPIAPHQGPVMVQIEYRIDPGQADAFKALMQESRRSRLRNGALSWELFQDVVEPGRFIEYFVDGSWVEHMRQHERVTAHDRALWERKKTFHLGEGPPRISHFIARRVRRD</sequence>
<evidence type="ECO:0000313" key="10">
    <source>
        <dbReference type="Proteomes" id="UP001596422"/>
    </source>
</evidence>
<evidence type="ECO:0000259" key="8">
    <source>
        <dbReference type="PROSITE" id="PS50850"/>
    </source>
</evidence>
<reference evidence="10" key="1">
    <citation type="journal article" date="2019" name="Int. J. Syst. Evol. Microbiol.">
        <title>The Global Catalogue of Microorganisms (GCM) 10K type strain sequencing project: providing services to taxonomists for standard genome sequencing and annotation.</title>
        <authorList>
            <consortium name="The Broad Institute Genomics Platform"/>
            <consortium name="The Broad Institute Genome Sequencing Center for Infectious Disease"/>
            <person name="Wu L."/>
            <person name="Ma J."/>
        </authorList>
    </citation>
    <scope>NUCLEOTIDE SEQUENCE [LARGE SCALE GENOMIC DNA]</scope>
    <source>
        <strain evidence="10">NBRC 111756</strain>
    </source>
</reference>
<dbReference type="CDD" id="cd06173">
    <property type="entry name" value="MFS_MefA_like"/>
    <property type="match status" value="1"/>
</dbReference>
<keyword evidence="3" id="KW-1003">Cell membrane</keyword>
<dbReference type="RefSeq" id="WP_379910426.1">
    <property type="nucleotide sequence ID" value="NZ_JBHSWE010000001.1"/>
</dbReference>
<evidence type="ECO:0000256" key="1">
    <source>
        <dbReference type="ARBA" id="ARBA00004651"/>
    </source>
</evidence>
<gene>
    <name evidence="9" type="ORF">ACFQDL_19210</name>
</gene>
<dbReference type="InterPro" id="IPR036259">
    <property type="entry name" value="MFS_trans_sf"/>
</dbReference>
<name>A0ABW2A362_9GAMM</name>
<dbReference type="InterPro" id="IPR011008">
    <property type="entry name" value="Dimeric_a/b-barrel"/>
</dbReference>
<dbReference type="Pfam" id="PF05977">
    <property type="entry name" value="MFS_3"/>
    <property type="match status" value="1"/>
</dbReference>